<feature type="region of interest" description="Disordered" evidence="1">
    <location>
        <begin position="191"/>
        <end position="281"/>
    </location>
</feature>
<reference evidence="2 3" key="1">
    <citation type="journal article" date="2012" name="Genome Biol.">
        <title>Genome and low-iron response of an oceanic diatom adapted to chronic iron limitation.</title>
        <authorList>
            <person name="Lommer M."/>
            <person name="Specht M."/>
            <person name="Roy A.S."/>
            <person name="Kraemer L."/>
            <person name="Andreson R."/>
            <person name="Gutowska M.A."/>
            <person name="Wolf J."/>
            <person name="Bergner S.V."/>
            <person name="Schilhabel M.B."/>
            <person name="Klostermeier U.C."/>
            <person name="Beiko R.G."/>
            <person name="Rosenstiel P."/>
            <person name="Hippler M."/>
            <person name="Laroche J."/>
        </authorList>
    </citation>
    <scope>NUCLEOTIDE SEQUENCE [LARGE SCALE GENOMIC DNA]</scope>
    <source>
        <strain evidence="2 3">CCMP1005</strain>
    </source>
</reference>
<organism evidence="2 3">
    <name type="scientific">Thalassiosira oceanica</name>
    <name type="common">Marine diatom</name>
    <dbReference type="NCBI Taxonomy" id="159749"/>
    <lineage>
        <taxon>Eukaryota</taxon>
        <taxon>Sar</taxon>
        <taxon>Stramenopiles</taxon>
        <taxon>Ochrophyta</taxon>
        <taxon>Bacillariophyta</taxon>
        <taxon>Coscinodiscophyceae</taxon>
        <taxon>Thalassiosirophycidae</taxon>
        <taxon>Thalassiosirales</taxon>
        <taxon>Thalassiosiraceae</taxon>
        <taxon>Thalassiosira</taxon>
    </lineage>
</organism>
<sequence length="413" mass="43781">PRGTGAAVQSGGAPPASTPGTARPSTRPTSTATTGAGTAGSGASRGSTRGGAGDGLPLRIAFPGEDDGDDDGGGAEAVVYDEPEAALLHLHFVRFAWDGAVRDLDTPARRLRACLETCCRGGATGREQSPLLFPRDRDRGGRRRVPRGHGRVVGPRRGLGRARADAARALGPGARGVDHGRLRPGLRVRFAAESAHPGPARRGRRALPGGRRRRPVLRAEGGDGDGGGVQPAHGAARAGNVDSRADARVRGLARGREGRGRRPGLADRLPGPGSERDAPPQDVNLQAMLGLDIPVYLVVKLWYQYRFPYQVLIDGEHEVDDLHETNLIYAPNDNETTIREGPPRPLRFAIDSRVLCLTGHDEDDDEEIWEGGTVTKVNLSSDAVYAVLLDSGDVAHVPYDADTLVQVLEEAYV</sequence>
<feature type="compositionally biased region" description="Low complexity" evidence="1">
    <location>
        <begin position="18"/>
        <end position="47"/>
    </location>
</feature>
<gene>
    <name evidence="2" type="ORF">THAOC_27390</name>
</gene>
<feature type="non-terminal residue" evidence="2">
    <location>
        <position position="1"/>
    </location>
</feature>
<feature type="compositionally biased region" description="Basic residues" evidence="1">
    <location>
        <begin position="140"/>
        <end position="150"/>
    </location>
</feature>
<feature type="compositionally biased region" description="Basic residues" evidence="1">
    <location>
        <begin position="199"/>
        <end position="216"/>
    </location>
</feature>
<keyword evidence="3" id="KW-1185">Reference proteome</keyword>
<proteinExistence type="predicted"/>
<comment type="caution">
    <text evidence="2">The sequence shown here is derived from an EMBL/GenBank/DDBJ whole genome shotgun (WGS) entry which is preliminary data.</text>
</comment>
<feature type="compositionally biased region" description="Acidic residues" evidence="1">
    <location>
        <begin position="64"/>
        <end position="76"/>
    </location>
</feature>
<feature type="region of interest" description="Disordered" evidence="1">
    <location>
        <begin position="125"/>
        <end position="161"/>
    </location>
</feature>
<evidence type="ECO:0000256" key="1">
    <source>
        <dbReference type="SAM" id="MobiDB-lite"/>
    </source>
</evidence>
<accession>K0RJ41</accession>
<evidence type="ECO:0000313" key="2">
    <source>
        <dbReference type="EMBL" id="EJK53225.1"/>
    </source>
</evidence>
<dbReference type="EMBL" id="AGNL01038215">
    <property type="protein sequence ID" value="EJK53225.1"/>
    <property type="molecule type" value="Genomic_DNA"/>
</dbReference>
<feature type="compositionally biased region" description="Basic and acidic residues" evidence="1">
    <location>
        <begin position="243"/>
        <end position="260"/>
    </location>
</feature>
<name>K0RJ41_THAOC</name>
<evidence type="ECO:0000313" key="3">
    <source>
        <dbReference type="Proteomes" id="UP000266841"/>
    </source>
</evidence>
<protein>
    <submittedName>
        <fullName evidence="2">Uncharacterized protein</fullName>
    </submittedName>
</protein>
<dbReference type="Proteomes" id="UP000266841">
    <property type="component" value="Unassembled WGS sequence"/>
</dbReference>
<feature type="region of interest" description="Disordered" evidence="1">
    <location>
        <begin position="1"/>
        <end position="76"/>
    </location>
</feature>
<dbReference type="AlphaFoldDB" id="K0RJ41"/>